<keyword evidence="7" id="KW-0479">Metal-binding</keyword>
<dbReference type="PANTHER" id="PTHR22926:SF3">
    <property type="entry name" value="UNDECAPRENYL-PHOSPHATE ALPHA-N-ACETYLGLUCOSAMINYL 1-PHOSPHATE TRANSFERASE"/>
    <property type="match status" value="1"/>
</dbReference>
<keyword evidence="4 8" id="KW-0812">Transmembrane</keyword>
<dbReference type="GeneID" id="68841698"/>
<evidence type="ECO:0000256" key="5">
    <source>
        <dbReference type="ARBA" id="ARBA00022989"/>
    </source>
</evidence>
<dbReference type="InterPro" id="IPR000715">
    <property type="entry name" value="Glycosyl_transferase_4"/>
</dbReference>
<name>A0A1D9LGR3_9NEIS</name>
<comment type="cofactor">
    <cofactor evidence="7">
        <name>Mg(2+)</name>
        <dbReference type="ChEBI" id="CHEBI:18420"/>
    </cofactor>
</comment>
<feature type="transmembrane region" description="Helical" evidence="8">
    <location>
        <begin position="74"/>
        <end position="91"/>
    </location>
</feature>
<feature type="transmembrane region" description="Helical" evidence="8">
    <location>
        <begin position="187"/>
        <end position="207"/>
    </location>
</feature>
<sequence>MLQILLSATFISLLGGMCLIHFRHLHEGFSADHDLGGVQKFHAHPVPRIGGVPIALGLAVGCGFLAWSLNDLKILLILIVAMPAFIVGILEDVTKKVGPLPRLLATFAAAALGYFILGAGLQRLDIPLVDSLLSQVWLLSLLLTIVAVGGVAHAVNIIDGYNGLSGVVSIFIFLAMAYVAFKVQDVALMGLSFAMVGAIAGFLFWNFPRGLIFAGDGGAYLVGFMIAEVAVLLVARHPQVSPWFPLLCVIYPVFETLYSIYRKKFLRGMSPGMPDGLHLHMLVYKRLVRWMVGSKDASHLTMRNSLTSPYLWALSSVSVVPAMLFWQHTGVLMVFCALFAASYIYLYRMIIRFRTPRWLVLRRGCRLR</sequence>
<dbReference type="AlphaFoldDB" id="A0A1D9LGR3"/>
<evidence type="ECO:0000256" key="8">
    <source>
        <dbReference type="SAM" id="Phobius"/>
    </source>
</evidence>
<dbReference type="GO" id="GO:0009103">
    <property type="term" value="P:lipopolysaccharide biosynthetic process"/>
    <property type="evidence" value="ECO:0007669"/>
    <property type="project" value="TreeGrafter"/>
</dbReference>
<organism evidence="9 10">
    <name type="scientific">Chromobacterium vaccinii</name>
    <dbReference type="NCBI Taxonomy" id="1108595"/>
    <lineage>
        <taxon>Bacteria</taxon>
        <taxon>Pseudomonadati</taxon>
        <taxon>Pseudomonadota</taxon>
        <taxon>Betaproteobacteria</taxon>
        <taxon>Neisseriales</taxon>
        <taxon>Chromobacteriaceae</taxon>
        <taxon>Chromobacterium</taxon>
    </lineage>
</organism>
<evidence type="ECO:0000256" key="4">
    <source>
        <dbReference type="ARBA" id="ARBA00022692"/>
    </source>
</evidence>
<dbReference type="Pfam" id="PF00953">
    <property type="entry name" value="Glycos_transf_4"/>
    <property type="match status" value="1"/>
</dbReference>
<comment type="subcellular location">
    <subcellularLocation>
        <location evidence="1">Cell membrane</location>
        <topology evidence="1">Multi-pass membrane protein</topology>
    </subcellularLocation>
</comment>
<dbReference type="GO" id="GO:0005886">
    <property type="term" value="C:plasma membrane"/>
    <property type="evidence" value="ECO:0007669"/>
    <property type="project" value="UniProtKB-SubCell"/>
</dbReference>
<keyword evidence="5 8" id="KW-1133">Transmembrane helix</keyword>
<feature type="transmembrane region" description="Helical" evidence="8">
    <location>
        <begin position="103"/>
        <end position="124"/>
    </location>
</feature>
<keyword evidence="7" id="KW-0460">Magnesium</keyword>
<feature type="transmembrane region" description="Helical" evidence="8">
    <location>
        <begin position="309"/>
        <end position="326"/>
    </location>
</feature>
<feature type="transmembrane region" description="Helical" evidence="8">
    <location>
        <begin position="332"/>
        <end position="351"/>
    </location>
</feature>
<evidence type="ECO:0000256" key="1">
    <source>
        <dbReference type="ARBA" id="ARBA00004651"/>
    </source>
</evidence>
<keyword evidence="3 9" id="KW-0808">Transferase</keyword>
<keyword evidence="2" id="KW-1003">Cell membrane</keyword>
<dbReference type="GO" id="GO:0044038">
    <property type="term" value="P:cell wall macromolecule biosynthetic process"/>
    <property type="evidence" value="ECO:0007669"/>
    <property type="project" value="TreeGrafter"/>
</dbReference>
<dbReference type="Proteomes" id="UP000178776">
    <property type="component" value="Chromosome"/>
</dbReference>
<feature type="transmembrane region" description="Helical" evidence="8">
    <location>
        <begin position="136"/>
        <end position="155"/>
    </location>
</feature>
<evidence type="ECO:0000256" key="7">
    <source>
        <dbReference type="PIRSR" id="PIRSR600715-1"/>
    </source>
</evidence>
<keyword evidence="6 8" id="KW-0472">Membrane</keyword>
<feature type="transmembrane region" description="Helical" evidence="8">
    <location>
        <begin position="6"/>
        <end position="25"/>
    </location>
</feature>
<dbReference type="CDD" id="cd06912">
    <property type="entry name" value="GT_MraY_like"/>
    <property type="match status" value="1"/>
</dbReference>
<evidence type="ECO:0000256" key="6">
    <source>
        <dbReference type="ARBA" id="ARBA00023136"/>
    </source>
</evidence>
<gene>
    <name evidence="9" type="ORF">BKX93_10770</name>
</gene>
<feature type="transmembrane region" description="Helical" evidence="8">
    <location>
        <begin position="219"/>
        <end position="237"/>
    </location>
</feature>
<reference evidence="9 10" key="1">
    <citation type="submission" date="2016-10" db="EMBL/GenBank/DDBJ databases">
        <title>Chromobacterium muskegensis sp. nov., an insecticidal bacterium isolated from Sphagnum bogs.</title>
        <authorList>
            <person name="Sparks M.E."/>
            <person name="Blackburn M.B."/>
            <person name="Gundersen-Rindal D.E."/>
            <person name="Mitchell A."/>
            <person name="Farrar R."/>
            <person name="Kuhar D."/>
        </authorList>
    </citation>
    <scope>NUCLEOTIDE SEQUENCE [LARGE SCALE GENOMIC DNA]</scope>
    <source>
        <strain evidence="9 10">21-1</strain>
    </source>
</reference>
<evidence type="ECO:0000256" key="3">
    <source>
        <dbReference type="ARBA" id="ARBA00022679"/>
    </source>
</evidence>
<evidence type="ECO:0000313" key="9">
    <source>
        <dbReference type="EMBL" id="AOZ50428.1"/>
    </source>
</evidence>
<evidence type="ECO:0000256" key="2">
    <source>
        <dbReference type="ARBA" id="ARBA00022475"/>
    </source>
</evidence>
<evidence type="ECO:0000313" key="10">
    <source>
        <dbReference type="Proteomes" id="UP000178776"/>
    </source>
</evidence>
<feature type="transmembrane region" description="Helical" evidence="8">
    <location>
        <begin position="243"/>
        <end position="261"/>
    </location>
</feature>
<dbReference type="STRING" id="1108595.BKX93_10770"/>
<feature type="binding site" evidence="7">
    <location>
        <position position="156"/>
    </location>
    <ligand>
        <name>Mg(2+)</name>
        <dbReference type="ChEBI" id="CHEBI:18420"/>
    </ligand>
</feature>
<dbReference type="GO" id="GO:0071555">
    <property type="term" value="P:cell wall organization"/>
    <property type="evidence" value="ECO:0007669"/>
    <property type="project" value="TreeGrafter"/>
</dbReference>
<dbReference type="RefSeq" id="WP_046168018.1">
    <property type="nucleotide sequence ID" value="NZ_CP017707.1"/>
</dbReference>
<feature type="transmembrane region" description="Helical" evidence="8">
    <location>
        <begin position="46"/>
        <end position="68"/>
    </location>
</feature>
<protein>
    <submittedName>
        <fullName evidence="9">Glycosyl transferase</fullName>
    </submittedName>
</protein>
<dbReference type="EMBL" id="CP017707">
    <property type="protein sequence ID" value="AOZ50428.1"/>
    <property type="molecule type" value="Genomic_DNA"/>
</dbReference>
<feature type="binding site" evidence="7">
    <location>
        <position position="216"/>
    </location>
    <ligand>
        <name>Mg(2+)</name>
        <dbReference type="ChEBI" id="CHEBI:18420"/>
    </ligand>
</feature>
<feature type="transmembrane region" description="Helical" evidence="8">
    <location>
        <begin position="162"/>
        <end position="181"/>
    </location>
</feature>
<accession>A0A1D9LGR3</accession>
<dbReference type="GO" id="GO:0046872">
    <property type="term" value="F:metal ion binding"/>
    <property type="evidence" value="ECO:0007669"/>
    <property type="project" value="UniProtKB-KW"/>
</dbReference>
<dbReference type="PANTHER" id="PTHR22926">
    <property type="entry name" value="PHOSPHO-N-ACETYLMURAMOYL-PENTAPEPTIDE-TRANSFERASE"/>
    <property type="match status" value="1"/>
</dbReference>
<proteinExistence type="predicted"/>
<dbReference type="KEGG" id="cvc:BKX93_10770"/>
<dbReference type="GO" id="GO:0016780">
    <property type="term" value="F:phosphotransferase activity, for other substituted phosphate groups"/>
    <property type="evidence" value="ECO:0007669"/>
    <property type="project" value="InterPro"/>
</dbReference>